<feature type="compositionally biased region" description="Low complexity" evidence="1">
    <location>
        <begin position="386"/>
        <end position="411"/>
    </location>
</feature>
<dbReference type="PANTHER" id="PTHR33133:SF1">
    <property type="entry name" value="EXPRESSED PROTEIN-RELATED"/>
    <property type="match status" value="1"/>
</dbReference>
<feature type="transmembrane region" description="Helical" evidence="2">
    <location>
        <begin position="87"/>
        <end position="109"/>
    </location>
</feature>
<evidence type="ECO:0000259" key="3">
    <source>
        <dbReference type="Pfam" id="PF25231"/>
    </source>
</evidence>
<keyword evidence="2" id="KW-0812">Transmembrane</keyword>
<dbReference type="AlphaFoldDB" id="A0A7Y2Q2H3"/>
<feature type="domain" description="DUF7847" evidence="3">
    <location>
        <begin position="24"/>
        <end position="306"/>
    </location>
</feature>
<dbReference type="InterPro" id="IPR057169">
    <property type="entry name" value="DUF7847"/>
</dbReference>
<feature type="transmembrane region" description="Helical" evidence="2">
    <location>
        <begin position="226"/>
        <end position="253"/>
    </location>
</feature>
<accession>A0A7Y2Q2H3</accession>
<evidence type="ECO:0000256" key="1">
    <source>
        <dbReference type="SAM" id="MobiDB-lite"/>
    </source>
</evidence>
<feature type="non-terminal residue" evidence="4">
    <location>
        <position position="439"/>
    </location>
</feature>
<feature type="transmembrane region" description="Helical" evidence="2">
    <location>
        <begin position="273"/>
        <end position="306"/>
    </location>
</feature>
<keyword evidence="5" id="KW-1185">Reference proteome</keyword>
<organism evidence="4 5">
    <name type="scientific">Microbacterium ulmi</name>
    <dbReference type="NCBI Taxonomy" id="179095"/>
    <lineage>
        <taxon>Bacteria</taxon>
        <taxon>Bacillati</taxon>
        <taxon>Actinomycetota</taxon>
        <taxon>Actinomycetes</taxon>
        <taxon>Micrococcales</taxon>
        <taxon>Microbacteriaceae</taxon>
        <taxon>Microbacterium</taxon>
    </lineage>
</organism>
<sequence>MTYPAWTPASRPGIIPLHPLSFGTMLGRSFSALRQNPRVLLGFALGVQLLAYLVLILAVGGVAWAAFSRLETLRPGTDDFQSVLAGSTGITIAAAVVLGLAVGALSAIVQGVVVREVAHAAVAEEPTLRELRRSFTPVAWRLIGYSFLLLAAGVALIAVVAVGIFLIGVVAPPAAIAATVLLVLAAIPGYLWLTTKLLLVPSAIVLERATIGGAIARSWRLTRGRFWAAFGIVVLISLIFGTMAQVVSIPFSLVSAGFTTILSPTGEPTTGAIVGFLVTGLVTQVLTLVIQAVTLVVQGTASALVYIDCRMRHEGLDLDLLQYVDARDAGAADLPDPYTVGIGRSLAPRPVASAPRYPVYGTAYPAPAPYPGQPHAAPGSYPWPGQAGPYPGPAYGPQGGYAPAPYGYPPAQNTPAHHPSDTPAAAPGSPIPAGAAADP</sequence>
<dbReference type="Proteomes" id="UP000543598">
    <property type="component" value="Unassembled WGS sequence"/>
</dbReference>
<feature type="region of interest" description="Disordered" evidence="1">
    <location>
        <begin position="386"/>
        <end position="439"/>
    </location>
</feature>
<evidence type="ECO:0000256" key="2">
    <source>
        <dbReference type="SAM" id="Phobius"/>
    </source>
</evidence>
<feature type="compositionally biased region" description="Low complexity" evidence="1">
    <location>
        <begin position="423"/>
        <end position="439"/>
    </location>
</feature>
<dbReference type="RefSeq" id="WP_170283307.1">
    <property type="nucleotide sequence ID" value="NZ_JABEMB010000053.1"/>
</dbReference>
<feature type="transmembrane region" description="Helical" evidence="2">
    <location>
        <begin position="174"/>
        <end position="193"/>
    </location>
</feature>
<name>A0A7Y2Q2H3_9MICO</name>
<dbReference type="Pfam" id="PF25231">
    <property type="entry name" value="DUF7847"/>
    <property type="match status" value="1"/>
</dbReference>
<feature type="transmembrane region" description="Helical" evidence="2">
    <location>
        <begin position="39"/>
        <end position="67"/>
    </location>
</feature>
<evidence type="ECO:0000313" key="4">
    <source>
        <dbReference type="EMBL" id="NNH05442.1"/>
    </source>
</evidence>
<gene>
    <name evidence="4" type="ORF">HLA99_16495</name>
</gene>
<proteinExistence type="predicted"/>
<feature type="transmembrane region" description="Helical" evidence="2">
    <location>
        <begin position="142"/>
        <end position="168"/>
    </location>
</feature>
<protein>
    <recommendedName>
        <fullName evidence="3">DUF7847 domain-containing protein</fullName>
    </recommendedName>
</protein>
<dbReference type="PANTHER" id="PTHR33133">
    <property type="entry name" value="OS08G0107100 PROTEIN-RELATED"/>
    <property type="match status" value="1"/>
</dbReference>
<dbReference type="EMBL" id="JABEMB010000053">
    <property type="protein sequence ID" value="NNH05442.1"/>
    <property type="molecule type" value="Genomic_DNA"/>
</dbReference>
<keyword evidence="2" id="KW-1133">Transmembrane helix</keyword>
<keyword evidence="2" id="KW-0472">Membrane</keyword>
<comment type="caution">
    <text evidence="4">The sequence shown here is derived from an EMBL/GenBank/DDBJ whole genome shotgun (WGS) entry which is preliminary data.</text>
</comment>
<reference evidence="4 5" key="1">
    <citation type="submission" date="2020-05" db="EMBL/GenBank/DDBJ databases">
        <title>MicrobeNet Type strains.</title>
        <authorList>
            <person name="Nicholson A.C."/>
        </authorList>
    </citation>
    <scope>NUCLEOTIDE SEQUENCE [LARGE SCALE GENOMIC DNA]</scope>
    <source>
        <strain evidence="4 5">JCM 14282</strain>
    </source>
</reference>
<evidence type="ECO:0000313" key="5">
    <source>
        <dbReference type="Proteomes" id="UP000543598"/>
    </source>
</evidence>